<reference evidence="1 2" key="1">
    <citation type="journal article" date="2009" name="PLoS Genet.">
        <title>Genomic analysis of the basal lineage fungus Rhizopus oryzae reveals a whole-genome duplication.</title>
        <authorList>
            <person name="Ma L.-J."/>
            <person name="Ibrahim A.S."/>
            <person name="Skory C."/>
            <person name="Grabherr M.G."/>
            <person name="Burger G."/>
            <person name="Butler M."/>
            <person name="Elias M."/>
            <person name="Idnurm A."/>
            <person name="Lang B.F."/>
            <person name="Sone T."/>
            <person name="Abe A."/>
            <person name="Calvo S.E."/>
            <person name="Corrochano L.M."/>
            <person name="Engels R."/>
            <person name="Fu J."/>
            <person name="Hansberg W."/>
            <person name="Kim J.-M."/>
            <person name="Kodira C.D."/>
            <person name="Koehrsen M.J."/>
            <person name="Liu B."/>
            <person name="Miranda-Saavedra D."/>
            <person name="O'Leary S."/>
            <person name="Ortiz-Castellanos L."/>
            <person name="Poulter R."/>
            <person name="Rodriguez-Romero J."/>
            <person name="Ruiz-Herrera J."/>
            <person name="Shen Y.-Q."/>
            <person name="Zeng Q."/>
            <person name="Galagan J."/>
            <person name="Birren B.W."/>
            <person name="Cuomo C.A."/>
            <person name="Wickes B.L."/>
        </authorList>
    </citation>
    <scope>NUCLEOTIDE SEQUENCE [LARGE SCALE GENOMIC DNA]</scope>
    <source>
        <strain evidence="2">RA 99-880 / ATCC MYA-4621 / FGSC 9543 / NRRL 43880</strain>
    </source>
</reference>
<dbReference type="STRING" id="246409.I1C3C3"/>
<dbReference type="Proteomes" id="UP000009138">
    <property type="component" value="Unassembled WGS sequence"/>
</dbReference>
<dbReference type="VEuPathDB" id="FungiDB:RO3G_07658"/>
<proteinExistence type="predicted"/>
<gene>
    <name evidence="1" type="ORF">RO3G_07658</name>
</gene>
<dbReference type="AlphaFoldDB" id="I1C3C3"/>
<sequence>MTWQVAAVRRGTARMMDSSQFLVSVDKRDRGTWYTGPGLKNAACYGRNGLEPFSASVTDMIGAMKSEIENHSQNYRQVCRL</sequence>
<dbReference type="OrthoDB" id="623670at2759"/>
<evidence type="ECO:0000313" key="1">
    <source>
        <dbReference type="EMBL" id="EIE82953.1"/>
    </source>
</evidence>
<dbReference type="EMBL" id="CH476736">
    <property type="protein sequence ID" value="EIE82953.1"/>
    <property type="molecule type" value="Genomic_DNA"/>
</dbReference>
<dbReference type="InParanoid" id="I1C3C3"/>
<accession>I1C3C3</accession>
<name>I1C3C3_RHIO9</name>
<evidence type="ECO:0000313" key="2">
    <source>
        <dbReference type="Proteomes" id="UP000009138"/>
    </source>
</evidence>
<dbReference type="RefSeq" id="XP_067518349.1">
    <property type="nucleotide sequence ID" value="XM_067662248.1"/>
</dbReference>
<dbReference type="GeneID" id="93614629"/>
<protein>
    <submittedName>
        <fullName evidence="1">Uncharacterized protein</fullName>
    </submittedName>
</protein>
<keyword evidence="2" id="KW-1185">Reference proteome</keyword>
<organism evidence="1 2">
    <name type="scientific">Rhizopus delemar (strain RA 99-880 / ATCC MYA-4621 / FGSC 9543 / NRRL 43880)</name>
    <name type="common">Mucormycosis agent</name>
    <name type="synonym">Rhizopus arrhizus var. delemar</name>
    <dbReference type="NCBI Taxonomy" id="246409"/>
    <lineage>
        <taxon>Eukaryota</taxon>
        <taxon>Fungi</taxon>
        <taxon>Fungi incertae sedis</taxon>
        <taxon>Mucoromycota</taxon>
        <taxon>Mucoromycotina</taxon>
        <taxon>Mucoromycetes</taxon>
        <taxon>Mucorales</taxon>
        <taxon>Mucorineae</taxon>
        <taxon>Rhizopodaceae</taxon>
        <taxon>Rhizopus</taxon>
    </lineage>
</organism>